<dbReference type="EMBL" id="VNHW01000013">
    <property type="protein sequence ID" value="TYP84745.1"/>
    <property type="molecule type" value="Genomic_DNA"/>
</dbReference>
<feature type="transmembrane region" description="Helical" evidence="1">
    <location>
        <begin position="108"/>
        <end position="129"/>
    </location>
</feature>
<protein>
    <recommendedName>
        <fullName evidence="4">AbrB family transcriptional regulator</fullName>
    </recommendedName>
</protein>
<reference evidence="2 3" key="1">
    <citation type="submission" date="2019-07" db="EMBL/GenBank/DDBJ databases">
        <title>Genomic Encyclopedia of Archaeal and Bacterial Type Strains, Phase II (KMG-II): from individual species to whole genera.</title>
        <authorList>
            <person name="Goeker M."/>
        </authorList>
    </citation>
    <scope>NUCLEOTIDE SEQUENCE [LARGE SCALE GENOMIC DNA]</scope>
    <source>
        <strain evidence="2 3">DSM 46842</strain>
    </source>
</reference>
<dbReference type="PANTHER" id="PTHR38457:SF1">
    <property type="entry name" value="REGULATOR ABRB-RELATED"/>
    <property type="match status" value="1"/>
</dbReference>
<evidence type="ECO:0000313" key="2">
    <source>
        <dbReference type="EMBL" id="TYP84745.1"/>
    </source>
</evidence>
<organism evidence="2 3">
    <name type="scientific">Blastococcus xanthinilyticus</name>
    <dbReference type="NCBI Taxonomy" id="1564164"/>
    <lineage>
        <taxon>Bacteria</taxon>
        <taxon>Bacillati</taxon>
        <taxon>Actinomycetota</taxon>
        <taxon>Actinomycetes</taxon>
        <taxon>Geodermatophilales</taxon>
        <taxon>Geodermatophilaceae</taxon>
        <taxon>Blastococcus</taxon>
    </lineage>
</organism>
<dbReference type="InterPro" id="IPR017516">
    <property type="entry name" value="AbrB_dup"/>
</dbReference>
<sequence>MLLDVLLVVAGAVAITLLLDLAGLPSPALFGGLLAGLVRALALPAAPRVPAPAGAAGQAVIGVAMGVLVDPDTLRAVAADWLPVLLVTVATLLLSLLAGLTLRLHRDISPVTGAFSMIAGGASGIVVMARELGADARMVAVLQYLRVLLIVLLMPVVATTAYGGTTGTGVVPGDADGPGWLAGLAFTAACAVVGVVAGRLVRLPVAALLGPLVAAAVADLTGLAGGAEVPVPVENAAFLVIGVQVGISFTRDSLRTIGRALPLALGITVALIAACAGLGGLLAAATGAGALDGYLATTPGGLYAVLATARDAGADTTFVLSVQVLRLFVMLFSAPLVARWLRRRRPR</sequence>
<dbReference type="NCBIfam" id="TIGR03082">
    <property type="entry name" value="Gneg_AbrB_dup"/>
    <property type="match status" value="2"/>
</dbReference>
<dbReference type="InterPro" id="IPR007820">
    <property type="entry name" value="AbrB_fam"/>
</dbReference>
<name>A0A5S5CQY7_9ACTN</name>
<dbReference type="PIRSF" id="PIRSF038991">
    <property type="entry name" value="Protein_AbrB"/>
    <property type="match status" value="1"/>
</dbReference>
<feature type="transmembrane region" description="Helical" evidence="1">
    <location>
        <begin position="81"/>
        <end position="102"/>
    </location>
</feature>
<keyword evidence="3" id="KW-1185">Reference proteome</keyword>
<evidence type="ECO:0008006" key="4">
    <source>
        <dbReference type="Google" id="ProtNLM"/>
    </source>
</evidence>
<evidence type="ECO:0000256" key="1">
    <source>
        <dbReference type="SAM" id="Phobius"/>
    </source>
</evidence>
<dbReference type="GO" id="GO:0016020">
    <property type="term" value="C:membrane"/>
    <property type="evidence" value="ECO:0007669"/>
    <property type="project" value="InterPro"/>
</dbReference>
<proteinExistence type="predicted"/>
<dbReference type="PANTHER" id="PTHR38457">
    <property type="entry name" value="REGULATOR ABRB-RELATED"/>
    <property type="match status" value="1"/>
</dbReference>
<dbReference type="Proteomes" id="UP000322499">
    <property type="component" value="Unassembled WGS sequence"/>
</dbReference>
<feature type="transmembrane region" description="Helical" evidence="1">
    <location>
        <begin position="205"/>
        <end position="225"/>
    </location>
</feature>
<feature type="transmembrane region" description="Helical" evidence="1">
    <location>
        <begin position="141"/>
        <end position="160"/>
    </location>
</feature>
<keyword evidence="1" id="KW-0812">Transmembrane</keyword>
<feature type="transmembrane region" description="Helical" evidence="1">
    <location>
        <begin position="318"/>
        <end position="341"/>
    </location>
</feature>
<keyword evidence="1" id="KW-0472">Membrane</keyword>
<dbReference type="AlphaFoldDB" id="A0A5S5CQY7"/>
<gene>
    <name evidence="2" type="ORF">BD833_1135</name>
</gene>
<dbReference type="GO" id="GO:0010468">
    <property type="term" value="P:regulation of gene expression"/>
    <property type="evidence" value="ECO:0007669"/>
    <property type="project" value="InterPro"/>
</dbReference>
<comment type="caution">
    <text evidence="2">The sequence shown here is derived from an EMBL/GenBank/DDBJ whole genome shotgun (WGS) entry which is preliminary data.</text>
</comment>
<dbReference type="Pfam" id="PF05145">
    <property type="entry name" value="AbrB"/>
    <property type="match status" value="1"/>
</dbReference>
<accession>A0A5S5CQY7</accession>
<evidence type="ECO:0000313" key="3">
    <source>
        <dbReference type="Proteomes" id="UP000322499"/>
    </source>
</evidence>
<feature type="transmembrane region" description="Helical" evidence="1">
    <location>
        <begin position="231"/>
        <end position="249"/>
    </location>
</feature>
<feature type="transmembrane region" description="Helical" evidence="1">
    <location>
        <begin position="261"/>
        <end position="285"/>
    </location>
</feature>
<feature type="transmembrane region" description="Helical" evidence="1">
    <location>
        <begin position="52"/>
        <end position="69"/>
    </location>
</feature>
<feature type="transmembrane region" description="Helical" evidence="1">
    <location>
        <begin position="180"/>
        <end position="198"/>
    </location>
</feature>
<keyword evidence="1" id="KW-1133">Transmembrane helix</keyword>